<evidence type="ECO:0000313" key="4">
    <source>
        <dbReference type="Proteomes" id="UP000033188"/>
    </source>
</evidence>
<dbReference type="KEGG" id="bbig:BBBOND_0309330"/>
<gene>
    <name evidence="3" type="ORF">BBBOND_0309330</name>
</gene>
<sequence length="127" mass="14401">MLVRRVARRSFSSVPTSTTGATSDVATGSKYEESSCLAKVHHVEGIWRAPRKLPYTKEEFDRAYPPNYQKMRIGLPDSGTVHAKYIDPRYDEMSPLVWTGILMSPIIIWGGIETYYHYFPGEPGGHH</sequence>
<protein>
    <submittedName>
        <fullName evidence="3">Uncharacterized protein</fullName>
    </submittedName>
</protein>
<feature type="region of interest" description="Disordered" evidence="1">
    <location>
        <begin position="1"/>
        <end position="29"/>
    </location>
</feature>
<keyword evidence="4" id="KW-1185">Reference proteome</keyword>
<feature type="compositionally biased region" description="Polar residues" evidence="1">
    <location>
        <begin position="15"/>
        <end position="26"/>
    </location>
</feature>
<keyword evidence="2" id="KW-1133">Transmembrane helix</keyword>
<evidence type="ECO:0000313" key="3">
    <source>
        <dbReference type="EMBL" id="CDR97030.1"/>
    </source>
</evidence>
<name>A0A061DEC3_BABBI</name>
<dbReference type="OMA" id="YEFKEEH"/>
<dbReference type="VEuPathDB" id="PiroplasmaDB:BBBOND_0309330"/>
<keyword evidence="2" id="KW-0472">Membrane</keyword>
<dbReference type="OrthoDB" id="364653at2759"/>
<evidence type="ECO:0000256" key="1">
    <source>
        <dbReference type="SAM" id="MobiDB-lite"/>
    </source>
</evidence>
<evidence type="ECO:0000256" key="2">
    <source>
        <dbReference type="SAM" id="Phobius"/>
    </source>
</evidence>
<keyword evidence="2" id="KW-0812">Transmembrane</keyword>
<dbReference type="GeneID" id="24565571"/>
<proteinExistence type="predicted"/>
<accession>A0A061DEC3</accession>
<dbReference type="Proteomes" id="UP000033188">
    <property type="component" value="Chromosome 3"/>
</dbReference>
<reference evidence="4" key="1">
    <citation type="journal article" date="2014" name="Nucleic Acids Res.">
        <title>The evolutionary dynamics of variant antigen genes in Babesia reveal a history of genomic innovation underlying host-parasite interaction.</title>
        <authorList>
            <person name="Jackson A.P."/>
            <person name="Otto T.D."/>
            <person name="Darby A."/>
            <person name="Ramaprasad A."/>
            <person name="Xia D."/>
            <person name="Echaide I.E."/>
            <person name="Farber M."/>
            <person name="Gahlot S."/>
            <person name="Gamble J."/>
            <person name="Gupta D."/>
            <person name="Gupta Y."/>
            <person name="Jackson L."/>
            <person name="Malandrin L."/>
            <person name="Malas T.B."/>
            <person name="Moussa E."/>
            <person name="Nair M."/>
            <person name="Reid A.J."/>
            <person name="Sanders M."/>
            <person name="Sharma J."/>
            <person name="Tracey A."/>
            <person name="Quail M.A."/>
            <person name="Weir W."/>
            <person name="Wastling J.M."/>
            <person name="Hall N."/>
            <person name="Willadsen P."/>
            <person name="Lingelbach K."/>
            <person name="Shiels B."/>
            <person name="Tait A."/>
            <person name="Berriman M."/>
            <person name="Allred D.R."/>
            <person name="Pain A."/>
        </authorList>
    </citation>
    <scope>NUCLEOTIDE SEQUENCE [LARGE SCALE GENOMIC DNA]</scope>
    <source>
        <strain evidence="4">Bond</strain>
    </source>
</reference>
<dbReference type="RefSeq" id="XP_012769216.1">
    <property type="nucleotide sequence ID" value="XM_012913762.1"/>
</dbReference>
<dbReference type="AlphaFoldDB" id="A0A061DEC3"/>
<organism evidence="3 4">
    <name type="scientific">Babesia bigemina</name>
    <dbReference type="NCBI Taxonomy" id="5866"/>
    <lineage>
        <taxon>Eukaryota</taxon>
        <taxon>Sar</taxon>
        <taxon>Alveolata</taxon>
        <taxon>Apicomplexa</taxon>
        <taxon>Aconoidasida</taxon>
        <taxon>Piroplasmida</taxon>
        <taxon>Babesiidae</taxon>
        <taxon>Babesia</taxon>
    </lineage>
</organism>
<dbReference type="EMBL" id="LK391709">
    <property type="protein sequence ID" value="CDR97030.1"/>
    <property type="molecule type" value="Genomic_DNA"/>
</dbReference>
<feature type="transmembrane region" description="Helical" evidence="2">
    <location>
        <begin position="96"/>
        <end position="118"/>
    </location>
</feature>